<reference evidence="2 3" key="1">
    <citation type="submission" date="2019-05" db="EMBL/GenBank/DDBJ databases">
        <title>Another draft genome of Portunus trituberculatus and its Hox gene families provides insights of decapod evolution.</title>
        <authorList>
            <person name="Jeong J.-H."/>
            <person name="Song I."/>
            <person name="Kim S."/>
            <person name="Choi T."/>
            <person name="Kim D."/>
            <person name="Ryu S."/>
            <person name="Kim W."/>
        </authorList>
    </citation>
    <scope>NUCLEOTIDE SEQUENCE [LARGE SCALE GENOMIC DNA]</scope>
    <source>
        <tissue evidence="2">Muscle</tissue>
    </source>
</reference>
<name>A0A5B7IZX2_PORTR</name>
<proteinExistence type="predicted"/>
<gene>
    <name evidence="2" type="ORF">E2C01_080556</name>
</gene>
<dbReference type="Proteomes" id="UP000324222">
    <property type="component" value="Unassembled WGS sequence"/>
</dbReference>
<comment type="caution">
    <text evidence="2">The sequence shown here is derived from an EMBL/GenBank/DDBJ whole genome shotgun (WGS) entry which is preliminary data.</text>
</comment>
<sequence>MIFRGYQEHQAPALRGALWVMRCGSAASIQPLTIGAPVYPNTHRLQSRAKAMQEVRVSSESDLDPAQQR</sequence>
<organism evidence="2 3">
    <name type="scientific">Portunus trituberculatus</name>
    <name type="common">Swimming crab</name>
    <name type="synonym">Neptunus trituberculatus</name>
    <dbReference type="NCBI Taxonomy" id="210409"/>
    <lineage>
        <taxon>Eukaryota</taxon>
        <taxon>Metazoa</taxon>
        <taxon>Ecdysozoa</taxon>
        <taxon>Arthropoda</taxon>
        <taxon>Crustacea</taxon>
        <taxon>Multicrustacea</taxon>
        <taxon>Malacostraca</taxon>
        <taxon>Eumalacostraca</taxon>
        <taxon>Eucarida</taxon>
        <taxon>Decapoda</taxon>
        <taxon>Pleocyemata</taxon>
        <taxon>Brachyura</taxon>
        <taxon>Eubrachyura</taxon>
        <taxon>Portunoidea</taxon>
        <taxon>Portunidae</taxon>
        <taxon>Portuninae</taxon>
        <taxon>Portunus</taxon>
    </lineage>
</organism>
<dbReference type="EMBL" id="VSRR010069479">
    <property type="protein sequence ID" value="MPC85764.1"/>
    <property type="molecule type" value="Genomic_DNA"/>
</dbReference>
<dbReference type="AlphaFoldDB" id="A0A5B7IZX2"/>
<evidence type="ECO:0000256" key="1">
    <source>
        <dbReference type="SAM" id="MobiDB-lite"/>
    </source>
</evidence>
<evidence type="ECO:0000313" key="3">
    <source>
        <dbReference type="Proteomes" id="UP000324222"/>
    </source>
</evidence>
<feature type="region of interest" description="Disordered" evidence="1">
    <location>
        <begin position="50"/>
        <end position="69"/>
    </location>
</feature>
<keyword evidence="3" id="KW-1185">Reference proteome</keyword>
<protein>
    <submittedName>
        <fullName evidence="2">Uncharacterized protein</fullName>
    </submittedName>
</protein>
<accession>A0A5B7IZX2</accession>
<evidence type="ECO:0000313" key="2">
    <source>
        <dbReference type="EMBL" id="MPC85764.1"/>
    </source>
</evidence>